<proteinExistence type="predicted"/>
<dbReference type="AlphaFoldDB" id="A0A6C0LIX4"/>
<name>A0A6C0LIX4_9ZZZZ</name>
<reference evidence="1" key="1">
    <citation type="journal article" date="2020" name="Nature">
        <title>Giant virus diversity and host interactions through global metagenomics.</title>
        <authorList>
            <person name="Schulz F."/>
            <person name="Roux S."/>
            <person name="Paez-Espino D."/>
            <person name="Jungbluth S."/>
            <person name="Walsh D.A."/>
            <person name="Denef V.J."/>
            <person name="McMahon K.D."/>
            <person name="Konstantinidis K.T."/>
            <person name="Eloe-Fadrosh E.A."/>
            <person name="Kyrpides N.C."/>
            <person name="Woyke T."/>
        </authorList>
    </citation>
    <scope>NUCLEOTIDE SEQUENCE</scope>
    <source>
        <strain evidence="1">GVMAG-M-3300027804-47</strain>
    </source>
</reference>
<evidence type="ECO:0000313" key="1">
    <source>
        <dbReference type="EMBL" id="QHU29122.1"/>
    </source>
</evidence>
<sequence length="391" mass="44414">MSSVDLNNTFKYDKIVMNLNNQNCLSNNPNETSFYVNLVEPIKNIVFVKILRASIISTSAISTSPLLYKKNDPIHLSINDYDRSLSYLKTVQLSTTPNILDSVSNLFQKNGVNINKPILNSFNDGVAHTETITQQNTENMTLKLYDNTITMSGEVLRENSKFMNIFSPTPSSTRFMAFSDTDYLVYYNSITPTDSRFVKSIEVVIENVASPLTPENNTINIAVKVWGSVDGITWNDLGNTKTNVMTFATNNWATSSTRTVTFDVAVITSYQYHKVSFIPTGFTEPAEMKTKIKILKIDLITYVLMTISKDVFDTVKYFDIIPYSTDTFSEISYSQASFDWSDPSVYILNPPEPNLRRLNIELRDKTFKPFDTAILTDFNLSICVYYIKNRV</sequence>
<accession>A0A6C0LIX4</accession>
<organism evidence="1">
    <name type="scientific">viral metagenome</name>
    <dbReference type="NCBI Taxonomy" id="1070528"/>
    <lineage>
        <taxon>unclassified sequences</taxon>
        <taxon>metagenomes</taxon>
        <taxon>organismal metagenomes</taxon>
    </lineage>
</organism>
<protein>
    <submittedName>
        <fullName evidence="1">Uncharacterized protein</fullName>
    </submittedName>
</protein>
<dbReference type="EMBL" id="MN740481">
    <property type="protein sequence ID" value="QHU29122.1"/>
    <property type="molecule type" value="Genomic_DNA"/>
</dbReference>